<sequence>MRYSRAFRETDLLKNFQGTSGSLSFNDGHVGAVIAHEPFFITSLKTDVIPSPPSSREVEIFNDGRFGEHDWTRVPQFYSESLCHLVAVPRQPQQNDLQHPYREYGAFWRNVDSETDIEWSESVVRGIGRLNSKFRHELRRGYNHIDGRCQDALSDPHFSTSFKHLLSIFRTRMECLLQRLSNMTTDPFNIQVMVSTTQRFWLELIAALDYMKVYKPIMDGWAQNNAEHQPDRLMGAFTSDVSTVQFLLRGGIPVYFIRPLSDFDNQVIERVVKLAQPSVDTTRPDPGYPIVFTGDPTDPKKYHAIHTFLRQFQRYTLPFCDQTTALTSSHNHVAVISSPMDSSLLAPSSGPVRSKSVVGRHEKGGPASQRKKKKTSKNTPAVPRNKFEDLSGVYAPPPIPAWVNVNMLINKDPERTARRLSDPHDNHYFFPDPGMLTFANVVRQKAYFQQLDHCFDILVYRSTTSDFLPLHPQNWRDLLALPLKHHPNIPEPSSATAESSTQCRKRFDAAKEMLGSCMHARGVTIDLIVPPADSEESKEPFNPRRGQELVWQLCELNFRFELLVLDTRIASCPPPTDGQNPEDAVANFRMERQNLISGIFPEDSLSSISVTRVNDGLGSTDWSCRYQRLRVLREVMKGWNTPIPFEVKGFMGPTTESDSTLSVEKAIAKHYAQTFYDTFGRAPILPHRI</sequence>
<name>A0AA39NJ99_9AGAR</name>
<evidence type="ECO:0000313" key="3">
    <source>
        <dbReference type="Proteomes" id="UP001175227"/>
    </source>
</evidence>
<organism evidence="2 3">
    <name type="scientific">Armillaria novae-zelandiae</name>
    <dbReference type="NCBI Taxonomy" id="153914"/>
    <lineage>
        <taxon>Eukaryota</taxon>
        <taxon>Fungi</taxon>
        <taxon>Dikarya</taxon>
        <taxon>Basidiomycota</taxon>
        <taxon>Agaricomycotina</taxon>
        <taxon>Agaricomycetes</taxon>
        <taxon>Agaricomycetidae</taxon>
        <taxon>Agaricales</taxon>
        <taxon>Marasmiineae</taxon>
        <taxon>Physalacriaceae</taxon>
        <taxon>Armillaria</taxon>
    </lineage>
</organism>
<accession>A0AA39NJ99</accession>
<dbReference type="EMBL" id="JAUEPR010000080">
    <property type="protein sequence ID" value="KAK0466674.1"/>
    <property type="molecule type" value="Genomic_DNA"/>
</dbReference>
<feature type="region of interest" description="Disordered" evidence="1">
    <location>
        <begin position="341"/>
        <end position="389"/>
    </location>
</feature>
<protein>
    <submittedName>
        <fullName evidence="2">Uncharacterized protein</fullName>
    </submittedName>
</protein>
<proteinExistence type="predicted"/>
<evidence type="ECO:0000313" key="2">
    <source>
        <dbReference type="EMBL" id="KAK0466674.1"/>
    </source>
</evidence>
<comment type="caution">
    <text evidence="2">The sequence shown here is derived from an EMBL/GenBank/DDBJ whole genome shotgun (WGS) entry which is preliminary data.</text>
</comment>
<reference evidence="2" key="1">
    <citation type="submission" date="2023-06" db="EMBL/GenBank/DDBJ databases">
        <authorList>
            <consortium name="Lawrence Berkeley National Laboratory"/>
            <person name="Ahrendt S."/>
            <person name="Sahu N."/>
            <person name="Indic B."/>
            <person name="Wong-Bajracharya J."/>
            <person name="Merenyi Z."/>
            <person name="Ke H.-M."/>
            <person name="Monk M."/>
            <person name="Kocsube S."/>
            <person name="Drula E."/>
            <person name="Lipzen A."/>
            <person name="Balint B."/>
            <person name="Henrissat B."/>
            <person name="Andreopoulos B."/>
            <person name="Martin F.M."/>
            <person name="Harder C.B."/>
            <person name="Rigling D."/>
            <person name="Ford K.L."/>
            <person name="Foster G.D."/>
            <person name="Pangilinan J."/>
            <person name="Papanicolaou A."/>
            <person name="Barry K."/>
            <person name="LaButti K."/>
            <person name="Viragh M."/>
            <person name="Koriabine M."/>
            <person name="Yan M."/>
            <person name="Riley R."/>
            <person name="Champramary S."/>
            <person name="Plett K.L."/>
            <person name="Tsai I.J."/>
            <person name="Slot J."/>
            <person name="Sipos G."/>
            <person name="Plett J."/>
            <person name="Nagy L.G."/>
            <person name="Grigoriev I.V."/>
        </authorList>
    </citation>
    <scope>NUCLEOTIDE SEQUENCE</scope>
    <source>
        <strain evidence="2">ICMP 16352</strain>
    </source>
</reference>
<keyword evidence="3" id="KW-1185">Reference proteome</keyword>
<gene>
    <name evidence="2" type="ORF">IW261DRAFT_1574324</name>
</gene>
<dbReference type="Proteomes" id="UP001175227">
    <property type="component" value="Unassembled WGS sequence"/>
</dbReference>
<dbReference type="AlphaFoldDB" id="A0AA39NJ99"/>
<evidence type="ECO:0000256" key="1">
    <source>
        <dbReference type="SAM" id="MobiDB-lite"/>
    </source>
</evidence>